<dbReference type="PROSITE" id="PS00518">
    <property type="entry name" value="ZF_RING_1"/>
    <property type="match status" value="1"/>
</dbReference>
<dbReference type="InterPro" id="IPR044066">
    <property type="entry name" value="TRIAD_supradom"/>
</dbReference>
<evidence type="ECO:0000256" key="6">
    <source>
        <dbReference type="ARBA" id="ARBA00022786"/>
    </source>
</evidence>
<dbReference type="InterPro" id="IPR051628">
    <property type="entry name" value="LUBAC_E3_Ligases"/>
</dbReference>
<proteinExistence type="predicted"/>
<dbReference type="CDD" id="cd20338">
    <property type="entry name" value="BRcat_RBR_RNF19"/>
    <property type="match status" value="1"/>
</dbReference>
<evidence type="ECO:0000256" key="7">
    <source>
        <dbReference type="ARBA" id="ARBA00022833"/>
    </source>
</evidence>
<dbReference type="PROSITE" id="PS50089">
    <property type="entry name" value="ZF_RING_2"/>
    <property type="match status" value="1"/>
</dbReference>
<dbReference type="GO" id="GO:0004842">
    <property type="term" value="F:ubiquitin-protein transferase activity"/>
    <property type="evidence" value="ECO:0007669"/>
    <property type="project" value="TreeGrafter"/>
</dbReference>
<dbReference type="Gene3D" id="2.20.25.20">
    <property type="match status" value="1"/>
</dbReference>
<evidence type="ECO:0000313" key="12">
    <source>
        <dbReference type="Proteomes" id="UP000095282"/>
    </source>
</evidence>
<evidence type="ECO:0000256" key="3">
    <source>
        <dbReference type="ARBA" id="ARBA00022723"/>
    </source>
</evidence>
<evidence type="ECO:0000259" key="11">
    <source>
        <dbReference type="PROSITE" id="PS51873"/>
    </source>
</evidence>
<feature type="transmembrane region" description="Helical" evidence="9">
    <location>
        <begin position="307"/>
        <end position="337"/>
    </location>
</feature>
<name>A0A1I7UKN9_9PELO</name>
<dbReference type="GO" id="GO:0043130">
    <property type="term" value="F:ubiquitin binding"/>
    <property type="evidence" value="ECO:0007669"/>
    <property type="project" value="TreeGrafter"/>
</dbReference>
<feature type="transmembrane region" description="Helical" evidence="9">
    <location>
        <begin position="257"/>
        <end position="286"/>
    </location>
</feature>
<evidence type="ECO:0000256" key="9">
    <source>
        <dbReference type="SAM" id="Phobius"/>
    </source>
</evidence>
<keyword evidence="2" id="KW-0808">Transferase</keyword>
<dbReference type="InterPro" id="IPR017907">
    <property type="entry name" value="Znf_RING_CS"/>
</dbReference>
<dbReference type="InterPro" id="IPR001841">
    <property type="entry name" value="Znf_RING"/>
</dbReference>
<evidence type="ECO:0000256" key="1">
    <source>
        <dbReference type="ARBA" id="ARBA00004906"/>
    </source>
</evidence>
<evidence type="ECO:0000256" key="5">
    <source>
        <dbReference type="ARBA" id="ARBA00022771"/>
    </source>
</evidence>
<dbReference type="PANTHER" id="PTHR22770:SF13">
    <property type="entry name" value="RING-TYPE DOMAIN-CONTAINING PROTEIN"/>
    <property type="match status" value="1"/>
</dbReference>
<keyword evidence="4" id="KW-0677">Repeat</keyword>
<evidence type="ECO:0000256" key="8">
    <source>
        <dbReference type="PROSITE-ProRule" id="PRU00175"/>
    </source>
</evidence>
<dbReference type="Pfam" id="PF22191">
    <property type="entry name" value="IBR_1"/>
    <property type="match status" value="1"/>
</dbReference>
<dbReference type="GO" id="GO:0097039">
    <property type="term" value="P:protein linear polyubiquitination"/>
    <property type="evidence" value="ECO:0007669"/>
    <property type="project" value="TreeGrafter"/>
</dbReference>
<dbReference type="Proteomes" id="UP000095282">
    <property type="component" value="Unplaced"/>
</dbReference>
<dbReference type="STRING" id="1561998.A0A1I7UKN9"/>
<dbReference type="Pfam" id="PF01485">
    <property type="entry name" value="IBR"/>
    <property type="match status" value="1"/>
</dbReference>
<keyword evidence="9" id="KW-1133">Transmembrane helix</keyword>
<feature type="domain" description="RING-type" evidence="11">
    <location>
        <begin position="41"/>
        <end position="247"/>
    </location>
</feature>
<keyword evidence="9" id="KW-0472">Membrane</keyword>
<evidence type="ECO:0000259" key="10">
    <source>
        <dbReference type="PROSITE" id="PS50089"/>
    </source>
</evidence>
<dbReference type="PANTHER" id="PTHR22770">
    <property type="entry name" value="UBIQUITIN CONJUGATING ENZYME 7 INTERACTING PROTEIN-RELATED"/>
    <property type="match status" value="1"/>
</dbReference>
<organism evidence="12 13">
    <name type="scientific">Caenorhabditis tropicalis</name>
    <dbReference type="NCBI Taxonomy" id="1561998"/>
    <lineage>
        <taxon>Eukaryota</taxon>
        <taxon>Metazoa</taxon>
        <taxon>Ecdysozoa</taxon>
        <taxon>Nematoda</taxon>
        <taxon>Chromadorea</taxon>
        <taxon>Rhabditida</taxon>
        <taxon>Rhabditina</taxon>
        <taxon>Rhabditomorpha</taxon>
        <taxon>Rhabditoidea</taxon>
        <taxon>Rhabditidae</taxon>
        <taxon>Peloderinae</taxon>
        <taxon>Caenorhabditis</taxon>
    </lineage>
</organism>
<dbReference type="PROSITE" id="PS51873">
    <property type="entry name" value="TRIAD"/>
    <property type="match status" value="1"/>
</dbReference>
<sequence length="386" mass="42930">MKVQSPNIEQWLMRHRDSIIIRQLPSGSIEIVEAPQPQPIETMECGICCEPFPYEEFCLLANCLHSYCTACVKKHIMYCVTENRIDIPCPGCGTHVHPDDVRLYCNEDPEFIAKYERFSVRSALIKDPSARWCPAPDCGFAVIVPNGKKCPKIRCQRPECGIHFCFTCKKPWHEGSPCLSENNVFRTRTELVPCRPCPRCKTLILKEDDGSCNHMTCTLCKAEFCWLCLKQITDFHYMTPSGCTFWGRRPWSGRKRLMWQIGSLIGSPAVIVATAVVSVPLIVGMVPYSVGKKVYKKMGGSSKAKRVISTAAAVTGSAIISPAIAGVAVGLGVPFAFGYTYLMVPKTMINDAVEYVRKKKHQEGVAYVGGVSDESTTGFIVEVPRN</sequence>
<dbReference type="WBParaSite" id="Csp11.Scaffold630.g16922.t1">
    <property type="protein sequence ID" value="Csp11.Scaffold630.g16922.t1"/>
    <property type="gene ID" value="Csp11.Scaffold630.g16922"/>
</dbReference>
<evidence type="ECO:0000256" key="4">
    <source>
        <dbReference type="ARBA" id="ARBA00022737"/>
    </source>
</evidence>
<keyword evidence="7" id="KW-0862">Zinc</keyword>
<reference evidence="13" key="1">
    <citation type="submission" date="2016-11" db="UniProtKB">
        <authorList>
            <consortium name="WormBaseParasite"/>
        </authorList>
    </citation>
    <scope>IDENTIFICATION</scope>
</reference>
<dbReference type="GO" id="GO:0000151">
    <property type="term" value="C:ubiquitin ligase complex"/>
    <property type="evidence" value="ECO:0007669"/>
    <property type="project" value="TreeGrafter"/>
</dbReference>
<dbReference type="InterPro" id="IPR013083">
    <property type="entry name" value="Znf_RING/FYVE/PHD"/>
</dbReference>
<dbReference type="Gene3D" id="1.20.120.1750">
    <property type="match status" value="1"/>
</dbReference>
<dbReference type="AlphaFoldDB" id="A0A1I7UKN9"/>
<keyword evidence="3" id="KW-0479">Metal-binding</keyword>
<keyword evidence="9" id="KW-0812">Transmembrane</keyword>
<dbReference type="GO" id="GO:0008270">
    <property type="term" value="F:zinc ion binding"/>
    <property type="evidence" value="ECO:0007669"/>
    <property type="project" value="UniProtKB-KW"/>
</dbReference>
<dbReference type="FunFam" id="3.30.40.10:FF:000137">
    <property type="entry name" value="RanBP-type and C3HC4-type zinc finger-containing protein 1"/>
    <property type="match status" value="1"/>
</dbReference>
<evidence type="ECO:0000313" key="13">
    <source>
        <dbReference type="WBParaSite" id="Csp11.Scaffold630.g16922.t1"/>
    </source>
</evidence>
<keyword evidence="6" id="KW-0833">Ubl conjugation pathway</keyword>
<dbReference type="Gene3D" id="3.30.40.10">
    <property type="entry name" value="Zinc/RING finger domain, C3HC4 (zinc finger)"/>
    <property type="match status" value="1"/>
</dbReference>
<evidence type="ECO:0000256" key="2">
    <source>
        <dbReference type="ARBA" id="ARBA00022679"/>
    </source>
</evidence>
<dbReference type="eggNOG" id="KOG1815">
    <property type="taxonomic scope" value="Eukaryota"/>
</dbReference>
<dbReference type="GO" id="GO:0043161">
    <property type="term" value="P:proteasome-mediated ubiquitin-dependent protein catabolic process"/>
    <property type="evidence" value="ECO:0007669"/>
    <property type="project" value="TreeGrafter"/>
</dbReference>
<comment type="pathway">
    <text evidence="1">Protein modification; protein ubiquitination.</text>
</comment>
<keyword evidence="12" id="KW-1185">Reference proteome</keyword>
<feature type="domain" description="RING-type" evidence="10">
    <location>
        <begin position="45"/>
        <end position="92"/>
    </location>
</feature>
<accession>A0A1I7UKN9</accession>
<protein>
    <submittedName>
        <fullName evidence="13">RBR-type E3 ubiquitin transferase</fullName>
    </submittedName>
</protein>
<dbReference type="InterPro" id="IPR002867">
    <property type="entry name" value="IBR_dom"/>
</dbReference>
<keyword evidence="5 8" id="KW-0863">Zinc-finger</keyword>
<dbReference type="SMART" id="SM00647">
    <property type="entry name" value="IBR"/>
    <property type="match status" value="2"/>
</dbReference>
<dbReference type="SUPFAM" id="SSF57850">
    <property type="entry name" value="RING/U-box"/>
    <property type="match status" value="3"/>
</dbReference>